<dbReference type="PANTHER" id="PTHR12835">
    <property type="entry name" value="BIOTIN PROTEIN LIGASE"/>
    <property type="match status" value="1"/>
</dbReference>
<dbReference type="SUPFAM" id="SSF55681">
    <property type="entry name" value="Class II aaRS and biotin synthetases"/>
    <property type="match status" value="1"/>
</dbReference>
<keyword evidence="9" id="KW-1185">Reference proteome</keyword>
<evidence type="ECO:0000256" key="3">
    <source>
        <dbReference type="ARBA" id="ARBA00022840"/>
    </source>
</evidence>
<dbReference type="EMBL" id="JAUOTP010000001">
    <property type="protein sequence ID" value="MDO6412938.1"/>
    <property type="molecule type" value="Genomic_DNA"/>
</dbReference>
<evidence type="ECO:0000313" key="8">
    <source>
        <dbReference type="EMBL" id="MDO6412938.1"/>
    </source>
</evidence>
<dbReference type="Pfam" id="PF02237">
    <property type="entry name" value="BPL_C"/>
    <property type="match status" value="1"/>
</dbReference>
<dbReference type="Gene3D" id="2.30.30.100">
    <property type="match status" value="1"/>
</dbReference>
<gene>
    <name evidence="8" type="ORF">Q4F19_00940</name>
</gene>
<evidence type="ECO:0000256" key="4">
    <source>
        <dbReference type="ARBA" id="ARBA00023267"/>
    </source>
</evidence>
<accession>A0ABT8Y3Q4</accession>
<organism evidence="8 9">
    <name type="scientific">Sphingomonas natans</name>
    <dbReference type="NCBI Taxonomy" id="3063330"/>
    <lineage>
        <taxon>Bacteria</taxon>
        <taxon>Pseudomonadati</taxon>
        <taxon>Pseudomonadota</taxon>
        <taxon>Alphaproteobacteria</taxon>
        <taxon>Sphingomonadales</taxon>
        <taxon>Sphingomonadaceae</taxon>
        <taxon>Sphingomonas</taxon>
    </lineage>
</organism>
<protein>
    <recommendedName>
        <fullName evidence="5">biotin--[biotin carboxyl-carrier protein] ligase</fullName>
        <ecNumber evidence="5">6.3.4.15</ecNumber>
    </recommendedName>
</protein>
<keyword evidence="2" id="KW-0547">Nucleotide-binding</keyword>
<dbReference type="Proteomes" id="UP001169764">
    <property type="component" value="Unassembled WGS sequence"/>
</dbReference>
<dbReference type="NCBIfam" id="TIGR00121">
    <property type="entry name" value="birA_ligase"/>
    <property type="match status" value="1"/>
</dbReference>
<evidence type="ECO:0000256" key="6">
    <source>
        <dbReference type="ARBA" id="ARBA00047846"/>
    </source>
</evidence>
<dbReference type="Pfam" id="PF03099">
    <property type="entry name" value="BPL_LplA_LipB"/>
    <property type="match status" value="1"/>
</dbReference>
<evidence type="ECO:0000256" key="1">
    <source>
        <dbReference type="ARBA" id="ARBA00022598"/>
    </source>
</evidence>
<comment type="catalytic activity">
    <reaction evidence="6">
        <text>biotin + L-lysyl-[protein] + ATP = N(6)-biotinyl-L-lysyl-[protein] + AMP + diphosphate + H(+)</text>
        <dbReference type="Rhea" id="RHEA:11756"/>
        <dbReference type="Rhea" id="RHEA-COMP:9752"/>
        <dbReference type="Rhea" id="RHEA-COMP:10505"/>
        <dbReference type="ChEBI" id="CHEBI:15378"/>
        <dbReference type="ChEBI" id="CHEBI:29969"/>
        <dbReference type="ChEBI" id="CHEBI:30616"/>
        <dbReference type="ChEBI" id="CHEBI:33019"/>
        <dbReference type="ChEBI" id="CHEBI:57586"/>
        <dbReference type="ChEBI" id="CHEBI:83144"/>
        <dbReference type="ChEBI" id="CHEBI:456215"/>
        <dbReference type="EC" id="6.3.4.15"/>
    </reaction>
</comment>
<dbReference type="InterPro" id="IPR045864">
    <property type="entry name" value="aa-tRNA-synth_II/BPL/LPL"/>
</dbReference>
<dbReference type="SUPFAM" id="SSF50037">
    <property type="entry name" value="C-terminal domain of transcriptional repressors"/>
    <property type="match status" value="1"/>
</dbReference>
<dbReference type="InterPro" id="IPR004408">
    <property type="entry name" value="Biotin_CoA_COase_ligase"/>
</dbReference>
<evidence type="ECO:0000259" key="7">
    <source>
        <dbReference type="PROSITE" id="PS51733"/>
    </source>
</evidence>
<keyword evidence="1 8" id="KW-0436">Ligase</keyword>
<feature type="domain" description="BPL/LPL catalytic" evidence="7">
    <location>
        <begin position="1"/>
        <end position="170"/>
    </location>
</feature>
<dbReference type="RefSeq" id="WP_303539267.1">
    <property type="nucleotide sequence ID" value="NZ_JAUOTP010000001.1"/>
</dbReference>
<dbReference type="InterPro" id="IPR003142">
    <property type="entry name" value="BPL_C"/>
</dbReference>
<reference evidence="8" key="1">
    <citation type="submission" date="2023-07" db="EMBL/GenBank/DDBJ databases">
        <authorList>
            <person name="Kim M."/>
        </authorList>
    </citation>
    <scope>NUCLEOTIDE SEQUENCE</scope>
    <source>
        <strain evidence="8">BIUV-7</strain>
    </source>
</reference>
<proteinExistence type="predicted"/>
<name>A0ABT8Y3Q4_9SPHN</name>
<evidence type="ECO:0000256" key="2">
    <source>
        <dbReference type="ARBA" id="ARBA00022741"/>
    </source>
</evidence>
<dbReference type="CDD" id="cd16442">
    <property type="entry name" value="BPL"/>
    <property type="match status" value="1"/>
</dbReference>
<dbReference type="InterPro" id="IPR004143">
    <property type="entry name" value="BPL_LPL_catalytic"/>
</dbReference>
<sequence length="234" mass="24089">MIRTVAETGSTNADLLRDAAILPEGMWLRAERQTGGRGRLGRAWASSTGNLYASTLVRVTPQDPDAPTLALVAGVALHAAAAAWTGAGAAALQLKWPNDLLADGAKLAGILLERSGSTIVAGFGVNLAAAPEGLERATTSLAALAGAAPDPALFLEDLAREFASWLGRWRGQGLAVVRAAWLERAHPIGTALSARGPAATLDGLFEGLDGEGALRLRLADGSVEIVRAGDVFLI</sequence>
<evidence type="ECO:0000313" key="9">
    <source>
        <dbReference type="Proteomes" id="UP001169764"/>
    </source>
</evidence>
<dbReference type="InterPro" id="IPR008988">
    <property type="entry name" value="Transcriptional_repressor_C"/>
</dbReference>
<comment type="caution">
    <text evidence="8">The sequence shown here is derived from an EMBL/GenBank/DDBJ whole genome shotgun (WGS) entry which is preliminary data.</text>
</comment>
<dbReference type="PROSITE" id="PS51733">
    <property type="entry name" value="BPL_LPL_CATALYTIC"/>
    <property type="match status" value="1"/>
</dbReference>
<dbReference type="PANTHER" id="PTHR12835:SF5">
    <property type="entry name" value="BIOTIN--PROTEIN LIGASE"/>
    <property type="match status" value="1"/>
</dbReference>
<dbReference type="GO" id="GO:0004077">
    <property type="term" value="F:biotin--[biotin carboxyl-carrier protein] ligase activity"/>
    <property type="evidence" value="ECO:0007669"/>
    <property type="project" value="UniProtKB-EC"/>
</dbReference>
<dbReference type="EC" id="6.3.4.15" evidence="5"/>
<dbReference type="Gene3D" id="3.30.930.10">
    <property type="entry name" value="Bira Bifunctional Protein, Domain 2"/>
    <property type="match status" value="1"/>
</dbReference>
<evidence type="ECO:0000256" key="5">
    <source>
        <dbReference type="ARBA" id="ARBA00024227"/>
    </source>
</evidence>
<keyword evidence="4" id="KW-0092">Biotin</keyword>
<keyword evidence="3" id="KW-0067">ATP-binding</keyword>